<dbReference type="GO" id="GO:0005829">
    <property type="term" value="C:cytosol"/>
    <property type="evidence" value="ECO:0007669"/>
    <property type="project" value="TreeGrafter"/>
</dbReference>
<accession>A0A381WZU7</accession>
<evidence type="ECO:0000259" key="2">
    <source>
        <dbReference type="Pfam" id="PF00248"/>
    </source>
</evidence>
<dbReference type="AlphaFoldDB" id="A0A381WZU7"/>
<name>A0A381WZU7_9ZZZZ</name>
<dbReference type="EMBL" id="UINC01013262">
    <property type="protein sequence ID" value="SVA57427.1"/>
    <property type="molecule type" value="Genomic_DNA"/>
</dbReference>
<sequence>VRKIVLGRTGVDVSAISLGAWSYGRENMSEDTPVGWSGQTDSDSRAALRKAYDLDINHWDTADVYGNGYSEKIIGSMWTDISREQIFLATKVGWDRGPYSYWYHPNHMRQNMERSLNNLNTDCVDLLYLHHCNFGKQKEYFDDAVDTIIRFQEEGKTRFVGLSDWSSEKIMIFIQQANPDVVQPLRNVYNDTYVQSGLKEYVDIHNLGVCFFSPIKHGLLTGKYNNVASFPDGDFRQTIQEFQDIEFIKKMRKNKSFLEKRFVNHSDPVLHGLLGALLTGCPTGCVLLGQRNQEQVSATKNLGKQLNKDDAAWVFSLYKK</sequence>
<reference evidence="3" key="1">
    <citation type="submission" date="2018-05" db="EMBL/GenBank/DDBJ databases">
        <authorList>
            <person name="Lanie J.A."/>
            <person name="Ng W.-L."/>
            <person name="Kazmierczak K.M."/>
            <person name="Andrzejewski T.M."/>
            <person name="Davidsen T.M."/>
            <person name="Wayne K.J."/>
            <person name="Tettelin H."/>
            <person name="Glass J.I."/>
            <person name="Rusch D."/>
            <person name="Podicherti R."/>
            <person name="Tsui H.-C.T."/>
            <person name="Winkler M.E."/>
        </authorList>
    </citation>
    <scope>NUCLEOTIDE SEQUENCE</scope>
</reference>
<evidence type="ECO:0000256" key="1">
    <source>
        <dbReference type="ARBA" id="ARBA00023002"/>
    </source>
</evidence>
<dbReference type="Gene3D" id="3.20.20.100">
    <property type="entry name" value="NADP-dependent oxidoreductase domain"/>
    <property type="match status" value="1"/>
</dbReference>
<gene>
    <name evidence="3" type="ORF">METZ01_LOCUS110281</name>
</gene>
<proteinExistence type="predicted"/>
<dbReference type="GO" id="GO:0016491">
    <property type="term" value="F:oxidoreductase activity"/>
    <property type="evidence" value="ECO:0007669"/>
    <property type="project" value="UniProtKB-KW"/>
</dbReference>
<dbReference type="SUPFAM" id="SSF51430">
    <property type="entry name" value="NAD(P)-linked oxidoreductase"/>
    <property type="match status" value="1"/>
</dbReference>
<dbReference type="InterPro" id="IPR036812">
    <property type="entry name" value="NAD(P)_OxRdtase_dom_sf"/>
</dbReference>
<dbReference type="PANTHER" id="PTHR43364">
    <property type="entry name" value="NADH-SPECIFIC METHYLGLYOXAL REDUCTASE-RELATED"/>
    <property type="match status" value="1"/>
</dbReference>
<keyword evidence="1" id="KW-0560">Oxidoreductase</keyword>
<dbReference type="InterPro" id="IPR050523">
    <property type="entry name" value="AKR_Detox_Biosynth"/>
</dbReference>
<feature type="domain" description="NADP-dependent oxidoreductase" evidence="2">
    <location>
        <begin position="16"/>
        <end position="248"/>
    </location>
</feature>
<organism evidence="3">
    <name type="scientific">marine metagenome</name>
    <dbReference type="NCBI Taxonomy" id="408172"/>
    <lineage>
        <taxon>unclassified sequences</taxon>
        <taxon>metagenomes</taxon>
        <taxon>ecological metagenomes</taxon>
    </lineage>
</organism>
<evidence type="ECO:0000313" key="3">
    <source>
        <dbReference type="EMBL" id="SVA57427.1"/>
    </source>
</evidence>
<feature type="non-terminal residue" evidence="3">
    <location>
        <position position="1"/>
    </location>
</feature>
<protein>
    <recommendedName>
        <fullName evidence="2">NADP-dependent oxidoreductase domain-containing protein</fullName>
    </recommendedName>
</protein>
<dbReference type="PANTHER" id="PTHR43364:SF4">
    <property type="entry name" value="NAD(P)-LINKED OXIDOREDUCTASE SUPERFAMILY PROTEIN"/>
    <property type="match status" value="1"/>
</dbReference>
<dbReference type="Pfam" id="PF00248">
    <property type="entry name" value="Aldo_ket_red"/>
    <property type="match status" value="1"/>
</dbReference>
<dbReference type="InterPro" id="IPR023210">
    <property type="entry name" value="NADP_OxRdtase_dom"/>
</dbReference>